<reference evidence="1 2" key="1">
    <citation type="journal article" date="2019" name="Sci. Rep.">
        <title>Comparative genomics of chytrid fungi reveal insights into the obligate biotrophic and pathogenic lifestyle of Synchytrium endobioticum.</title>
        <authorList>
            <person name="van de Vossenberg B.T.L.H."/>
            <person name="Warris S."/>
            <person name="Nguyen H.D.T."/>
            <person name="van Gent-Pelzer M.P.E."/>
            <person name="Joly D.L."/>
            <person name="van de Geest H.C."/>
            <person name="Bonants P.J.M."/>
            <person name="Smith D.S."/>
            <person name="Levesque C.A."/>
            <person name="van der Lee T.A.J."/>
        </authorList>
    </citation>
    <scope>NUCLEOTIDE SEQUENCE [LARGE SCALE GENOMIC DNA]</scope>
    <source>
        <strain evidence="1 2">MB42</strain>
    </source>
</reference>
<protein>
    <submittedName>
        <fullName evidence="1">Uncharacterized protein</fullName>
    </submittedName>
</protein>
<sequence length="81" mass="8979">MLVNYSCWRGLVSTKLENYIHQSIDPKNATSQSIFGTGARVSHVDFSVSQGYYFSMKDLDILAPLLIAETVPADAVSPWKV</sequence>
<accession>A0A507D4G9</accession>
<dbReference type="Proteomes" id="UP000317494">
    <property type="component" value="Unassembled WGS sequence"/>
</dbReference>
<dbReference type="AlphaFoldDB" id="A0A507D4G9"/>
<dbReference type="EMBL" id="QEAN01000141">
    <property type="protein sequence ID" value="TPX46217.1"/>
    <property type="molecule type" value="Genomic_DNA"/>
</dbReference>
<proteinExistence type="predicted"/>
<name>A0A507D4G9_9FUNG</name>
<gene>
    <name evidence="1" type="ORF">SeMB42_g03801</name>
</gene>
<organism evidence="1 2">
    <name type="scientific">Synchytrium endobioticum</name>
    <dbReference type="NCBI Taxonomy" id="286115"/>
    <lineage>
        <taxon>Eukaryota</taxon>
        <taxon>Fungi</taxon>
        <taxon>Fungi incertae sedis</taxon>
        <taxon>Chytridiomycota</taxon>
        <taxon>Chytridiomycota incertae sedis</taxon>
        <taxon>Chytridiomycetes</taxon>
        <taxon>Synchytriales</taxon>
        <taxon>Synchytriaceae</taxon>
        <taxon>Synchytrium</taxon>
    </lineage>
</organism>
<dbReference type="VEuPathDB" id="FungiDB:SeMB42_g03801"/>
<keyword evidence="2" id="KW-1185">Reference proteome</keyword>
<evidence type="ECO:0000313" key="1">
    <source>
        <dbReference type="EMBL" id="TPX46217.1"/>
    </source>
</evidence>
<comment type="caution">
    <text evidence="1">The sequence shown here is derived from an EMBL/GenBank/DDBJ whole genome shotgun (WGS) entry which is preliminary data.</text>
</comment>
<evidence type="ECO:0000313" key="2">
    <source>
        <dbReference type="Proteomes" id="UP000317494"/>
    </source>
</evidence>